<organism evidence="7 8">
    <name type="scientific">Candidatus Falkowbacteria bacterium HGW-Falkowbacteria-1</name>
    <dbReference type="NCBI Taxonomy" id="2013768"/>
    <lineage>
        <taxon>Bacteria</taxon>
        <taxon>Candidatus Falkowiibacteriota</taxon>
    </lineage>
</organism>
<comment type="caution">
    <text evidence="7">The sequence shown here is derived from an EMBL/GenBank/DDBJ whole genome shotgun (WGS) entry which is preliminary data.</text>
</comment>
<evidence type="ECO:0000256" key="5">
    <source>
        <dbReference type="SAM" id="Coils"/>
    </source>
</evidence>
<proteinExistence type="inferred from homology"/>
<dbReference type="InterPro" id="IPR000740">
    <property type="entry name" value="GrpE"/>
</dbReference>
<dbReference type="Proteomes" id="UP000233517">
    <property type="component" value="Unassembled WGS sequence"/>
</dbReference>
<feature type="coiled-coil region" evidence="5">
    <location>
        <begin position="62"/>
        <end position="93"/>
    </location>
</feature>
<comment type="similarity">
    <text evidence="1 3 4">Belongs to the GrpE family.</text>
</comment>
<keyword evidence="3" id="KW-0963">Cytoplasm</keyword>
<evidence type="ECO:0000256" key="3">
    <source>
        <dbReference type="HAMAP-Rule" id="MF_01151"/>
    </source>
</evidence>
<dbReference type="GO" id="GO:0051087">
    <property type="term" value="F:protein-folding chaperone binding"/>
    <property type="evidence" value="ECO:0007669"/>
    <property type="project" value="InterPro"/>
</dbReference>
<dbReference type="AlphaFoldDB" id="A0A2N2EAM6"/>
<keyword evidence="2 3" id="KW-0143">Chaperone</keyword>
<dbReference type="InterPro" id="IPR009012">
    <property type="entry name" value="GrpE_head"/>
</dbReference>
<dbReference type="GO" id="GO:0000774">
    <property type="term" value="F:adenyl-nucleotide exchange factor activity"/>
    <property type="evidence" value="ECO:0007669"/>
    <property type="project" value="InterPro"/>
</dbReference>
<dbReference type="HAMAP" id="MF_01151">
    <property type="entry name" value="GrpE"/>
    <property type="match status" value="1"/>
</dbReference>
<protein>
    <recommendedName>
        <fullName evidence="3">Protein GrpE</fullName>
    </recommendedName>
    <alternativeName>
        <fullName evidence="3">HSP-70 cofactor</fullName>
    </alternativeName>
</protein>
<evidence type="ECO:0000313" key="7">
    <source>
        <dbReference type="EMBL" id="PKM91777.1"/>
    </source>
</evidence>
<sequence length="208" mass="23659">MNNDFKDDLRGDSSDDNQNSFQDKLQDENINDSDNNLSNNKTAKNGEVSESEANENDDDSVVNMLKEENKILENKYKRALADYQNLLKNSAEEKLELLKYSLEGFLLEILPIYSNLNASISNLSDEQANNPWVEGVKYIIKQFDEFFSKNDVSKIKTFGEKFDYNTMEAVDGQGDYVVKELRPGYKLKNKTIIAAGVVVGDRIEDKSN</sequence>
<evidence type="ECO:0000256" key="2">
    <source>
        <dbReference type="ARBA" id="ARBA00023186"/>
    </source>
</evidence>
<dbReference type="SUPFAM" id="SSF58014">
    <property type="entry name" value="Coiled-coil domain of nucleotide exchange factor GrpE"/>
    <property type="match status" value="1"/>
</dbReference>
<comment type="function">
    <text evidence="3">Participates actively in the response to hyperosmotic and heat shock by preventing the aggregation of stress-denatured proteins, in association with DnaK and GrpE. It is the nucleotide exchange factor for DnaK and may function as a thermosensor. Unfolded proteins bind initially to DnaJ; upon interaction with the DnaJ-bound protein, DnaK hydrolyzes its bound ATP, resulting in the formation of a stable complex. GrpE releases ADP from DnaK; ATP binding to DnaK triggers the release of the substrate protein, thus completing the reaction cycle. Several rounds of ATP-dependent interactions between DnaJ, DnaK and GrpE are required for fully efficient folding.</text>
</comment>
<evidence type="ECO:0000256" key="1">
    <source>
        <dbReference type="ARBA" id="ARBA00009054"/>
    </source>
</evidence>
<dbReference type="InterPro" id="IPR013805">
    <property type="entry name" value="GrpE_CC"/>
</dbReference>
<dbReference type="GO" id="GO:0042803">
    <property type="term" value="F:protein homodimerization activity"/>
    <property type="evidence" value="ECO:0007669"/>
    <property type="project" value="InterPro"/>
</dbReference>
<name>A0A2N2EAM6_9BACT</name>
<dbReference type="GO" id="GO:0005737">
    <property type="term" value="C:cytoplasm"/>
    <property type="evidence" value="ECO:0007669"/>
    <property type="project" value="UniProtKB-SubCell"/>
</dbReference>
<accession>A0A2N2EAM6</accession>
<dbReference type="PANTHER" id="PTHR21237">
    <property type="entry name" value="GRPE PROTEIN"/>
    <property type="match status" value="1"/>
</dbReference>
<dbReference type="SUPFAM" id="SSF51064">
    <property type="entry name" value="Head domain of nucleotide exchange factor GrpE"/>
    <property type="match status" value="1"/>
</dbReference>
<feature type="region of interest" description="Disordered" evidence="6">
    <location>
        <begin position="1"/>
        <end position="62"/>
    </location>
</feature>
<gene>
    <name evidence="3 7" type="primary">grpE</name>
    <name evidence="7" type="ORF">CVU82_01045</name>
</gene>
<dbReference type="Gene3D" id="3.90.20.20">
    <property type="match status" value="1"/>
</dbReference>
<dbReference type="Gene3D" id="2.30.22.10">
    <property type="entry name" value="Head domain of nucleotide exchange factor GrpE"/>
    <property type="match status" value="1"/>
</dbReference>
<dbReference type="PRINTS" id="PR00773">
    <property type="entry name" value="GRPEPROTEIN"/>
</dbReference>
<evidence type="ECO:0000256" key="6">
    <source>
        <dbReference type="SAM" id="MobiDB-lite"/>
    </source>
</evidence>
<dbReference type="Pfam" id="PF01025">
    <property type="entry name" value="GrpE"/>
    <property type="match status" value="1"/>
</dbReference>
<dbReference type="GO" id="GO:0006457">
    <property type="term" value="P:protein folding"/>
    <property type="evidence" value="ECO:0007669"/>
    <property type="project" value="InterPro"/>
</dbReference>
<keyword evidence="5" id="KW-0175">Coiled coil</keyword>
<comment type="subcellular location">
    <subcellularLocation>
        <location evidence="3">Cytoplasm</location>
    </subcellularLocation>
</comment>
<feature type="compositionally biased region" description="Basic and acidic residues" evidence="6">
    <location>
        <begin position="1"/>
        <end position="13"/>
    </location>
</feature>
<dbReference type="EMBL" id="PHAI01000001">
    <property type="protein sequence ID" value="PKM91777.1"/>
    <property type="molecule type" value="Genomic_DNA"/>
</dbReference>
<evidence type="ECO:0000313" key="8">
    <source>
        <dbReference type="Proteomes" id="UP000233517"/>
    </source>
</evidence>
<dbReference type="CDD" id="cd00446">
    <property type="entry name" value="GrpE"/>
    <property type="match status" value="1"/>
</dbReference>
<comment type="subunit">
    <text evidence="3">Homodimer.</text>
</comment>
<dbReference type="PANTHER" id="PTHR21237:SF23">
    <property type="entry name" value="GRPE PROTEIN HOMOLOG, MITOCHONDRIAL"/>
    <property type="match status" value="1"/>
</dbReference>
<dbReference type="GO" id="GO:0051082">
    <property type="term" value="F:unfolded protein binding"/>
    <property type="evidence" value="ECO:0007669"/>
    <property type="project" value="TreeGrafter"/>
</dbReference>
<keyword evidence="3" id="KW-0346">Stress response</keyword>
<feature type="compositionally biased region" description="Acidic residues" evidence="6">
    <location>
        <begin position="49"/>
        <end position="60"/>
    </location>
</feature>
<reference evidence="7 8" key="1">
    <citation type="journal article" date="2017" name="ISME J.">
        <title>Potential for microbial H2 and metal transformations associated with novel bacteria and archaea in deep terrestrial subsurface sediments.</title>
        <authorList>
            <person name="Hernsdorf A.W."/>
            <person name="Amano Y."/>
            <person name="Miyakawa K."/>
            <person name="Ise K."/>
            <person name="Suzuki Y."/>
            <person name="Anantharaman K."/>
            <person name="Probst A."/>
            <person name="Burstein D."/>
            <person name="Thomas B.C."/>
            <person name="Banfield J.F."/>
        </authorList>
    </citation>
    <scope>NUCLEOTIDE SEQUENCE [LARGE SCALE GENOMIC DNA]</scope>
    <source>
        <strain evidence="7">HGW-Falkowbacteria-1</strain>
    </source>
</reference>
<evidence type="ECO:0000256" key="4">
    <source>
        <dbReference type="RuleBase" id="RU004478"/>
    </source>
</evidence>